<name>A0A1N7K6D3_9FLAO</name>
<proteinExistence type="predicted"/>
<dbReference type="STRING" id="373668.SAMN05421786_101266"/>
<protein>
    <submittedName>
        <fullName evidence="1">Uncharacterized protein</fullName>
    </submittedName>
</protein>
<evidence type="ECO:0000313" key="2">
    <source>
        <dbReference type="Proteomes" id="UP000186744"/>
    </source>
</evidence>
<organism evidence="1 2">
    <name type="scientific">Chryseobacterium ureilyticum</name>
    <dbReference type="NCBI Taxonomy" id="373668"/>
    <lineage>
        <taxon>Bacteria</taxon>
        <taxon>Pseudomonadati</taxon>
        <taxon>Bacteroidota</taxon>
        <taxon>Flavobacteriia</taxon>
        <taxon>Flavobacteriales</taxon>
        <taxon>Weeksellaceae</taxon>
        <taxon>Chryseobacterium group</taxon>
        <taxon>Chryseobacterium</taxon>
    </lineage>
</organism>
<dbReference type="EMBL" id="FTOL01000001">
    <property type="protein sequence ID" value="SIS57116.1"/>
    <property type="molecule type" value="Genomic_DNA"/>
</dbReference>
<keyword evidence="2" id="KW-1185">Reference proteome</keyword>
<reference evidence="2" key="1">
    <citation type="submission" date="2017-01" db="EMBL/GenBank/DDBJ databases">
        <authorList>
            <person name="Varghese N."/>
            <person name="Submissions S."/>
        </authorList>
    </citation>
    <scope>NUCLEOTIDE SEQUENCE [LARGE SCALE GENOMIC DNA]</scope>
    <source>
        <strain evidence="2">DSM 18017</strain>
    </source>
</reference>
<gene>
    <name evidence="1" type="ORF">SAMN05421786_101266</name>
</gene>
<dbReference type="Proteomes" id="UP000186744">
    <property type="component" value="Unassembled WGS sequence"/>
</dbReference>
<sequence>MKKILLISILTSGFLYSQNREYNLNVKFNEKDFLSSFLTSNLKNEIVSQIIAESDSVWIKKTDQNYVSVLGKILVDRAKKQNDKNTNLLSKQDKEEWEAMKPEIAKSNMIEMYQDVVNRTFDISFMKNALQRNNIHDFTLEKPSYNEFTIHFKTDAERKAGERVIKENILAIYPIPDEKITHTVYNCIQDQMKKKKIVNSSIEGNYLSFPNDEQIDYKTYFKEFRKTCSPTDNDLFYFVLTPKGSDYTANIYVGKKINSALLFQNMKIVKAVYDLNYKGKEQISEEQAAEYRKKDTILFSFKENKEGDDLMKTLIKSDKNNGYILTKNNTDILLPIQKIESQNNGIYSFEITAVQYNWQNIYEDILFEVFKNSVTLK</sequence>
<dbReference type="AlphaFoldDB" id="A0A1N7K6D3"/>
<evidence type="ECO:0000313" key="1">
    <source>
        <dbReference type="EMBL" id="SIS57116.1"/>
    </source>
</evidence>
<accession>A0A1N7K6D3</accession>